<dbReference type="EMBL" id="JAGSPD010000006">
    <property type="protein sequence ID" value="MBV7269286.1"/>
    <property type="molecule type" value="Genomic_DNA"/>
</dbReference>
<dbReference type="Proteomes" id="UP001138894">
    <property type="component" value="Unassembled WGS sequence"/>
</dbReference>
<sequence>MKNSEFEESTTFNLPDLLNYSSNTIGVKNIVVENTCVIQAFAFDFGKVQLYKKSTFSRFIYIIEGKAEVVINNNSTFMQTGDSILIPRAISSSIEANQPFKMICTTIKID</sequence>
<evidence type="ECO:0000313" key="1">
    <source>
        <dbReference type="EMBL" id="MBV7269286.1"/>
    </source>
</evidence>
<proteinExistence type="predicted"/>
<gene>
    <name evidence="1" type="ORF">KCG49_08805</name>
</gene>
<evidence type="ECO:0000313" key="2">
    <source>
        <dbReference type="Proteomes" id="UP001138894"/>
    </source>
</evidence>
<accession>A0A9X1F8Y9</accession>
<dbReference type="AlphaFoldDB" id="A0A9X1F8Y9"/>
<organism evidence="1 2">
    <name type="scientific">Winogradskyella luteola</name>
    <dbReference type="NCBI Taxonomy" id="2828330"/>
    <lineage>
        <taxon>Bacteria</taxon>
        <taxon>Pseudomonadati</taxon>
        <taxon>Bacteroidota</taxon>
        <taxon>Flavobacteriia</taxon>
        <taxon>Flavobacteriales</taxon>
        <taxon>Flavobacteriaceae</taxon>
        <taxon>Winogradskyella</taxon>
    </lineage>
</organism>
<comment type="caution">
    <text evidence="1">The sequence shown here is derived from an EMBL/GenBank/DDBJ whole genome shotgun (WGS) entry which is preliminary data.</text>
</comment>
<keyword evidence="2" id="KW-1185">Reference proteome</keyword>
<name>A0A9X1F8Y9_9FLAO</name>
<reference evidence="1" key="1">
    <citation type="submission" date="2021-04" db="EMBL/GenBank/DDBJ databases">
        <authorList>
            <person name="Pira H."/>
            <person name="Risdian C."/>
            <person name="Wink J."/>
        </authorList>
    </citation>
    <scope>NUCLEOTIDE SEQUENCE</scope>
    <source>
        <strain evidence="1">WHY3</strain>
    </source>
</reference>
<protein>
    <submittedName>
        <fullName evidence="1">Cupin</fullName>
    </submittedName>
</protein>
<dbReference type="RefSeq" id="WP_218545934.1">
    <property type="nucleotide sequence ID" value="NZ_JAGSPD010000006.1"/>
</dbReference>